<protein>
    <submittedName>
        <fullName evidence="1">Uncharacterized protein</fullName>
    </submittedName>
</protein>
<name>A0A1T5EJQ0_9SPHI</name>
<evidence type="ECO:0000313" key="1">
    <source>
        <dbReference type="EMBL" id="SKB84136.1"/>
    </source>
</evidence>
<dbReference type="Proteomes" id="UP000190150">
    <property type="component" value="Unassembled WGS sequence"/>
</dbReference>
<reference evidence="2" key="1">
    <citation type="submission" date="2017-02" db="EMBL/GenBank/DDBJ databases">
        <authorList>
            <person name="Varghese N."/>
            <person name="Submissions S."/>
        </authorList>
    </citation>
    <scope>NUCLEOTIDE SEQUENCE [LARGE SCALE GENOMIC DNA]</scope>
    <source>
        <strain evidence="2">DSM 24091</strain>
    </source>
</reference>
<gene>
    <name evidence="1" type="ORF">SAMN05660841_02629</name>
</gene>
<dbReference type="RefSeq" id="WP_079643530.1">
    <property type="nucleotide sequence ID" value="NZ_FUZF01000011.1"/>
</dbReference>
<accession>A0A1T5EJQ0</accession>
<keyword evidence="2" id="KW-1185">Reference proteome</keyword>
<dbReference type="EMBL" id="FUZF01000011">
    <property type="protein sequence ID" value="SKB84136.1"/>
    <property type="molecule type" value="Genomic_DNA"/>
</dbReference>
<evidence type="ECO:0000313" key="2">
    <source>
        <dbReference type="Proteomes" id="UP000190150"/>
    </source>
</evidence>
<dbReference type="AlphaFoldDB" id="A0A1T5EJQ0"/>
<proteinExistence type="predicted"/>
<sequence>MNLYVSFIILLFALCSCEKPEKVDLSTFKLNESIYGLYNATDTALIGVETIEYPYDLILEIKNPGKYSYEGIDLGQNRVLFLINSESLKTDSITRFGGAHYDMSVIASDRKPLQEKLMSYRADTTIYGVRIEMESEELQSTLLSKLETKYGKGTKNPNTDNGLYWNIKADNKFIFFAPDYHRLIILNNTHLSKTCYWDSFNGMIDMGGCDQEKYLQSLVRNATKPEDVKNKPQIKIDKNWNINGLVVGTSTEEDFTKSTLHTGSERMEEYDGTTAAPKEIYYQNKYHDIFFFFSPSKSNPENLKENSLQGYSISDFKKVNVTFDNQLKPGIKRADAIKLFDQTKILNYQDLKISNFLEIDHAPYKITLTFDEKDQISGIFFTKKE</sequence>
<dbReference type="OrthoDB" id="1244749at2"/>
<organism evidence="1 2">
    <name type="scientific">Sphingobacterium nematocida</name>
    <dbReference type="NCBI Taxonomy" id="1513896"/>
    <lineage>
        <taxon>Bacteria</taxon>
        <taxon>Pseudomonadati</taxon>
        <taxon>Bacteroidota</taxon>
        <taxon>Sphingobacteriia</taxon>
        <taxon>Sphingobacteriales</taxon>
        <taxon>Sphingobacteriaceae</taxon>
        <taxon>Sphingobacterium</taxon>
    </lineage>
</organism>